<reference key="2">
    <citation type="submission" date="2011-05" db="EMBL/GenBank/DDBJ databases">
        <title>The Genome of Mycoplasma haemofelis Strain Ohio2, a pathogenic hemoplasma of the cat.</title>
        <authorList>
            <person name="Santos A.P."/>
            <person name="Guimaraes A.M.S."/>
            <person name="SanMiguel P.J."/>
            <person name="Martin S.W."/>
            <person name="Messick J.B."/>
        </authorList>
    </citation>
    <scope>NUCLEOTIDE SEQUENCE</scope>
    <source>
        <strain>Ohio2</strain>
    </source>
</reference>
<organism evidence="2 3">
    <name type="scientific">Mycoplasma haemofelis (strain Ohio2)</name>
    <dbReference type="NCBI Taxonomy" id="859194"/>
    <lineage>
        <taxon>Bacteria</taxon>
        <taxon>Bacillati</taxon>
        <taxon>Mycoplasmatota</taxon>
        <taxon>Mollicutes</taxon>
        <taxon>Mycoplasmataceae</taxon>
        <taxon>Mycoplasma</taxon>
    </lineage>
</organism>
<sequence length="232" mass="25754">MSSSLLAKSALGVAGLGTATAGTVYFGKDLISGESRKEKTSIRKLIQSSNPHKRLISGNNASDQNWKDAWKRYREGHLNKDSDSWNLEGWTRPTGSIGSSDNASTHFISACSSKADIEVENDKDPLYVQVVSYCTRDALISDLIKERNPDKLLLSSESGDEGQWKTVWTSYKDSNPNKEQNGDKWKLSDWNGKKGEDGAPQSFKDECKKRSGTKTVEAQSDDYSDTLKWCTK</sequence>
<name>F6FGQ8_MYCHI</name>
<protein>
    <submittedName>
        <fullName evidence="2">Uncharacterized protein</fullName>
    </submittedName>
</protein>
<feature type="region of interest" description="Disordered" evidence="1">
    <location>
        <begin position="170"/>
        <end position="215"/>
    </location>
</feature>
<dbReference type="STRING" id="859194.MHF_0301"/>
<dbReference type="HOGENOM" id="CLU_098620_0_0_14"/>
<dbReference type="EMBL" id="CP002808">
    <property type="protein sequence ID" value="AEG72581.1"/>
    <property type="molecule type" value="Genomic_DNA"/>
</dbReference>
<dbReference type="Proteomes" id="UP000007952">
    <property type="component" value="Chromosome"/>
</dbReference>
<gene>
    <name evidence="2" type="ordered locus">MHF_0301</name>
</gene>
<dbReference type="KEGG" id="mhf:MHF_0301"/>
<proteinExistence type="predicted"/>
<accession>F6FGQ8</accession>
<evidence type="ECO:0000256" key="1">
    <source>
        <dbReference type="SAM" id="MobiDB-lite"/>
    </source>
</evidence>
<dbReference type="AlphaFoldDB" id="F6FGQ8"/>
<feature type="compositionally biased region" description="Polar residues" evidence="1">
    <location>
        <begin position="170"/>
        <end position="179"/>
    </location>
</feature>
<dbReference type="BioCyc" id="MHAE859194:G1GR7-298-MONOMER"/>
<evidence type="ECO:0000313" key="2">
    <source>
        <dbReference type="EMBL" id="AEG72581.1"/>
    </source>
</evidence>
<reference evidence="2 3" key="1">
    <citation type="journal article" date="2011" name="J. Bacteriol.">
        <title>Complete genome sequences of two hemotropic Mycoplasmas, Mycoplasma haemofelis strain Ohio2 and Mycoplasma suis strain Illinois.</title>
        <authorList>
            <person name="Messick J.B."/>
            <person name="Santos A.P."/>
            <person name="Guimaraes A.M."/>
        </authorList>
    </citation>
    <scope>NUCLEOTIDE SEQUENCE [LARGE SCALE GENOMIC DNA]</scope>
    <source>
        <strain evidence="2 3">Ohio2</strain>
    </source>
</reference>
<evidence type="ECO:0000313" key="3">
    <source>
        <dbReference type="Proteomes" id="UP000007952"/>
    </source>
</evidence>
<feature type="compositionally biased region" description="Basic and acidic residues" evidence="1">
    <location>
        <begin position="180"/>
        <end position="209"/>
    </location>
</feature>